<name>A0A0C3QAR2_9AGAM</name>
<dbReference type="AlphaFoldDB" id="A0A0C3QAR2"/>
<sequence length="396" mass="44244">MPGLGDQPQLEFRGGDANECEEFVTAVSRLVLSVGRQRDDNWIADFVASCLAHDALRWWDTLDPSVQQSWKHLRQAMLFKYRPLFYGRSAEEAQTFVRMVRNAALDNEKYNDGRWMAAFASPLFVGEAFRWHSSLGYDVRSNWGVLEQAILTRYDPDPPDSRSSDNFEPNFRGRIRLNSKNFVNHWSCYLSKTLNKDGSISLTSSLDDALEVEFGPTSDGAQCLFIPNNQIPGYNMIGMRSRFKQTDSRAKFVRASDPGLSSISGARSLKTYIKYQGPVLTKVWSLSTFEKTEASQSLNLCATIGATQLFSESEGAGTKVLFQPVRSMHRAVELWLEVTEPQSVPSGVFQYQEPTGYAGPLAMVACLPGNPPTLKPPTPELPSLTNLLSLAVTSWI</sequence>
<reference evidence="2" key="2">
    <citation type="submission" date="2015-01" db="EMBL/GenBank/DDBJ databases">
        <title>Evolutionary Origins and Diversification of the Mycorrhizal Mutualists.</title>
        <authorList>
            <consortium name="DOE Joint Genome Institute"/>
            <consortium name="Mycorrhizal Genomics Consortium"/>
            <person name="Kohler A."/>
            <person name="Kuo A."/>
            <person name="Nagy L.G."/>
            <person name="Floudas D."/>
            <person name="Copeland A."/>
            <person name="Barry K.W."/>
            <person name="Cichocki N."/>
            <person name="Veneault-Fourrey C."/>
            <person name="LaButti K."/>
            <person name="Lindquist E.A."/>
            <person name="Lipzen A."/>
            <person name="Lundell T."/>
            <person name="Morin E."/>
            <person name="Murat C."/>
            <person name="Riley R."/>
            <person name="Ohm R."/>
            <person name="Sun H."/>
            <person name="Tunlid A."/>
            <person name="Henrissat B."/>
            <person name="Grigoriev I.V."/>
            <person name="Hibbett D.S."/>
            <person name="Martin F."/>
        </authorList>
    </citation>
    <scope>NUCLEOTIDE SEQUENCE [LARGE SCALE GENOMIC DNA]</scope>
    <source>
        <strain evidence="2">MUT 4182</strain>
    </source>
</reference>
<reference evidence="1 2" key="1">
    <citation type="submission" date="2014-04" db="EMBL/GenBank/DDBJ databases">
        <authorList>
            <consortium name="DOE Joint Genome Institute"/>
            <person name="Kuo A."/>
            <person name="Girlanda M."/>
            <person name="Perotto S."/>
            <person name="Kohler A."/>
            <person name="Nagy L.G."/>
            <person name="Floudas D."/>
            <person name="Copeland A."/>
            <person name="Barry K.W."/>
            <person name="Cichocki N."/>
            <person name="Veneault-Fourrey C."/>
            <person name="LaButti K."/>
            <person name="Lindquist E.A."/>
            <person name="Lipzen A."/>
            <person name="Lundell T."/>
            <person name="Morin E."/>
            <person name="Murat C."/>
            <person name="Sun H."/>
            <person name="Tunlid A."/>
            <person name="Henrissat B."/>
            <person name="Grigoriev I.V."/>
            <person name="Hibbett D.S."/>
            <person name="Martin F."/>
            <person name="Nordberg H.P."/>
            <person name="Cantor M.N."/>
            <person name="Hua S.X."/>
        </authorList>
    </citation>
    <scope>NUCLEOTIDE SEQUENCE [LARGE SCALE GENOMIC DNA]</scope>
    <source>
        <strain evidence="1 2">MUT 4182</strain>
    </source>
</reference>
<protein>
    <recommendedName>
        <fullName evidence="3">Retrotransposon gag domain-containing protein</fullName>
    </recommendedName>
</protein>
<evidence type="ECO:0008006" key="3">
    <source>
        <dbReference type="Google" id="ProtNLM"/>
    </source>
</evidence>
<keyword evidence="2" id="KW-1185">Reference proteome</keyword>
<dbReference type="Proteomes" id="UP000054248">
    <property type="component" value="Unassembled WGS sequence"/>
</dbReference>
<proteinExistence type="predicted"/>
<gene>
    <name evidence="1" type="ORF">M407DRAFT_23334</name>
</gene>
<dbReference type="EMBL" id="KN823009">
    <property type="protein sequence ID" value="KIO27400.1"/>
    <property type="molecule type" value="Genomic_DNA"/>
</dbReference>
<evidence type="ECO:0000313" key="2">
    <source>
        <dbReference type="Proteomes" id="UP000054248"/>
    </source>
</evidence>
<evidence type="ECO:0000313" key="1">
    <source>
        <dbReference type="EMBL" id="KIO27400.1"/>
    </source>
</evidence>
<accession>A0A0C3QAR2</accession>
<organism evidence="1 2">
    <name type="scientific">Tulasnella calospora MUT 4182</name>
    <dbReference type="NCBI Taxonomy" id="1051891"/>
    <lineage>
        <taxon>Eukaryota</taxon>
        <taxon>Fungi</taxon>
        <taxon>Dikarya</taxon>
        <taxon>Basidiomycota</taxon>
        <taxon>Agaricomycotina</taxon>
        <taxon>Agaricomycetes</taxon>
        <taxon>Cantharellales</taxon>
        <taxon>Tulasnellaceae</taxon>
        <taxon>Tulasnella</taxon>
    </lineage>
</organism>
<dbReference type="HOGENOM" id="CLU_066292_0_0_1"/>